<protein>
    <submittedName>
        <fullName evidence="5">DNA methylase</fullName>
    </submittedName>
</protein>
<accession>A0A179CTA9</accession>
<dbReference type="Gene3D" id="3.30.70.270">
    <property type="match status" value="1"/>
</dbReference>
<dbReference type="GO" id="GO:0003887">
    <property type="term" value="F:DNA-directed DNA polymerase activity"/>
    <property type="evidence" value="ECO:0007669"/>
    <property type="project" value="UniProtKB-KW"/>
</dbReference>
<keyword evidence="3" id="KW-0239">DNA-directed DNA polymerase</keyword>
<dbReference type="GO" id="GO:0042276">
    <property type="term" value="P:error-prone translesion synthesis"/>
    <property type="evidence" value="ECO:0007669"/>
    <property type="project" value="TreeGrafter"/>
</dbReference>
<proteinExistence type="inferred from homology"/>
<dbReference type="InterPro" id="IPR043128">
    <property type="entry name" value="Rev_trsase/Diguanyl_cyclase"/>
</dbReference>
<dbReference type="InterPro" id="IPR043502">
    <property type="entry name" value="DNA/RNA_pol_sf"/>
</dbReference>
<comment type="similarity">
    <text evidence="1">Belongs to the DNA polymerase type-Y family.</text>
</comment>
<dbReference type="Gene3D" id="1.10.150.20">
    <property type="entry name" value="5' to 3' exonuclease, C-terminal subdomain"/>
    <property type="match status" value="1"/>
</dbReference>
<evidence type="ECO:0000259" key="4">
    <source>
        <dbReference type="PROSITE" id="PS50173"/>
    </source>
</evidence>
<dbReference type="PANTHER" id="PTHR11076">
    <property type="entry name" value="DNA REPAIR POLYMERASE UMUC / TRANSFERASE FAMILY MEMBER"/>
    <property type="match status" value="1"/>
</dbReference>
<dbReference type="GO" id="GO:0003684">
    <property type="term" value="F:damaged DNA binding"/>
    <property type="evidence" value="ECO:0007669"/>
    <property type="project" value="InterPro"/>
</dbReference>
<reference evidence="6" key="1">
    <citation type="submission" date="2016-03" db="EMBL/GenBank/DDBJ databases">
        <authorList>
            <person name="Johnson T.J."/>
            <person name="Youmans B."/>
            <person name="Case K."/>
            <person name="Noll S."/>
        </authorList>
    </citation>
    <scope>NUCLEOTIDE SEQUENCE [LARGE SCALE GENOMIC DNA]</scope>
    <source>
        <strain evidence="6">UMNLAv8</strain>
    </source>
</reference>
<dbReference type="PANTHER" id="PTHR11076:SF35">
    <property type="entry name" value="DNA REPAIR PROTEIN HOMOLOG YOBH"/>
    <property type="match status" value="1"/>
</dbReference>
<dbReference type="GO" id="GO:0009432">
    <property type="term" value="P:SOS response"/>
    <property type="evidence" value="ECO:0007669"/>
    <property type="project" value="TreeGrafter"/>
</dbReference>
<keyword evidence="5" id="KW-0489">Methyltransferase</keyword>
<sequence>MFDKEENMKRKSYIAIDLKSFYASVECIARNYDPLHTNLVVADESRTDKTICLAVSPALKSFGICSRPRLFQVKQKVDDFNYRRKRQVVGHRLKDYSVDRKEVRSNPAIGLDYVIARPRMKYYEEVSAQVYGIYLRYIAPEDVYVYSIDEAFINVTPYLKVYDCTARELAEKIIDDVYHETGLTATVGIGTNLYLAKVAMDILAKHMTPTKHGVKIAELNGMQYRKLLWNHEPITDFWRVGKGYARRLDKLGIHTMGEIAACSANQLKLNDQYNDELLYQTFGKNAEILIDHAWGYEPLTIQDIKAYEPKRHCLCVGQLLMKPYTFAQSQVILSEMSDEIALKLAGTHQLAQELNLSIHYDEKTFGLVSNVDEVEIDRFGRKRPHSIRKSIELPHPTNANSVIRKALQQLFDDYVDSRYLIRRITITAEEVIDEMVADDFQEYEQTDLFLQDKLREKSKYDERREMDCQNAILTIKNRFGQNAIYKAMDLQEISMTRRRNLQIGGHLA</sequence>
<dbReference type="Proteomes" id="UP000078520">
    <property type="component" value="Unassembled WGS sequence"/>
</dbReference>
<evidence type="ECO:0000256" key="3">
    <source>
        <dbReference type="ARBA" id="ARBA00022932"/>
    </source>
</evidence>
<dbReference type="Pfam" id="PF11799">
    <property type="entry name" value="IMS_C"/>
    <property type="match status" value="1"/>
</dbReference>
<dbReference type="GO" id="GO:0032259">
    <property type="term" value="P:methylation"/>
    <property type="evidence" value="ECO:0007669"/>
    <property type="project" value="UniProtKB-KW"/>
</dbReference>
<dbReference type="InterPro" id="IPR017961">
    <property type="entry name" value="DNA_pol_Y-fam_little_finger"/>
</dbReference>
<evidence type="ECO:0000256" key="2">
    <source>
        <dbReference type="ARBA" id="ARBA00022457"/>
    </source>
</evidence>
<dbReference type="GO" id="GO:0006281">
    <property type="term" value="P:DNA repair"/>
    <property type="evidence" value="ECO:0007669"/>
    <property type="project" value="InterPro"/>
</dbReference>
<evidence type="ECO:0000313" key="5">
    <source>
        <dbReference type="EMBL" id="OAQ08741.1"/>
    </source>
</evidence>
<dbReference type="AlphaFoldDB" id="A0A179CTA9"/>
<dbReference type="Gene3D" id="3.40.1170.60">
    <property type="match status" value="1"/>
</dbReference>
<gene>
    <name evidence="5" type="ORF">A3O14_03395</name>
</gene>
<feature type="domain" description="UmuC" evidence="4">
    <location>
        <begin position="13"/>
        <end position="241"/>
    </location>
</feature>
<keyword evidence="3" id="KW-0548">Nucleotidyltransferase</keyword>
<name>A0A179CTA9_9LACO</name>
<dbReference type="PROSITE" id="PS50173">
    <property type="entry name" value="UMUC"/>
    <property type="match status" value="1"/>
</dbReference>
<dbReference type="InterPro" id="IPR050116">
    <property type="entry name" value="DNA_polymerase-Y"/>
</dbReference>
<evidence type="ECO:0000256" key="1">
    <source>
        <dbReference type="ARBA" id="ARBA00010945"/>
    </source>
</evidence>
<keyword evidence="2" id="KW-0515">Mutator protein</keyword>
<dbReference type="EMBL" id="LVKI01000008">
    <property type="protein sequence ID" value="OAQ08741.1"/>
    <property type="molecule type" value="Genomic_DNA"/>
</dbReference>
<dbReference type="GO" id="GO:0008168">
    <property type="term" value="F:methyltransferase activity"/>
    <property type="evidence" value="ECO:0007669"/>
    <property type="project" value="UniProtKB-KW"/>
</dbReference>
<dbReference type="Pfam" id="PF00817">
    <property type="entry name" value="IMS"/>
    <property type="match status" value="1"/>
</dbReference>
<evidence type="ECO:0000313" key="6">
    <source>
        <dbReference type="Proteomes" id="UP000078520"/>
    </source>
</evidence>
<dbReference type="InterPro" id="IPR001126">
    <property type="entry name" value="UmuC"/>
</dbReference>
<comment type="caution">
    <text evidence="5">The sequence shown here is derived from an EMBL/GenBank/DDBJ whole genome shotgun (WGS) entry which is preliminary data.</text>
</comment>
<dbReference type="SUPFAM" id="SSF56672">
    <property type="entry name" value="DNA/RNA polymerases"/>
    <property type="match status" value="1"/>
</dbReference>
<keyword evidence="3" id="KW-0808">Transferase</keyword>
<organism evidence="5 6">
    <name type="scientific">Ligilactobacillus aviarius</name>
    <dbReference type="NCBI Taxonomy" id="1606"/>
    <lineage>
        <taxon>Bacteria</taxon>
        <taxon>Bacillati</taxon>
        <taxon>Bacillota</taxon>
        <taxon>Bacilli</taxon>
        <taxon>Lactobacillales</taxon>
        <taxon>Lactobacillaceae</taxon>
        <taxon>Ligilactobacillus</taxon>
    </lineage>
</organism>
<dbReference type="GO" id="GO:0005829">
    <property type="term" value="C:cytosol"/>
    <property type="evidence" value="ECO:0007669"/>
    <property type="project" value="TreeGrafter"/>
</dbReference>